<organism evidence="3 4">
    <name type="scientific">Fusibacter bizertensis</name>
    <dbReference type="NCBI Taxonomy" id="1488331"/>
    <lineage>
        <taxon>Bacteria</taxon>
        <taxon>Bacillati</taxon>
        <taxon>Bacillota</taxon>
        <taxon>Clostridia</taxon>
        <taxon>Eubacteriales</taxon>
        <taxon>Eubacteriales Family XII. Incertae Sedis</taxon>
        <taxon>Fusibacter</taxon>
    </lineage>
</organism>
<dbReference type="InterPro" id="IPR035965">
    <property type="entry name" value="PAS-like_dom_sf"/>
</dbReference>
<proteinExistence type="predicted"/>
<dbReference type="PANTHER" id="PTHR39966">
    <property type="entry name" value="BLL2471 PROTEIN-RELATED"/>
    <property type="match status" value="1"/>
</dbReference>
<sequence>MSEFINNREKRQEQLKGLIKKLHDGATVDQVKAEFDALTTGITAIEITEMEQALVNEGMPVEEIQRLCDVHASVFKGSIEDIHREEGINFDGFDEGHPVHTFKKENRKIESTLEEVLNYLSDYTENPIASKVEKLKFSLIKLSTIDLHYKRKENLLFPYMERYDITAPPQVMWGVDDEIRADLKTLIKHLTLEKPDVPEVNQLTRKLVDSVSEMIFKEEEIMFPMVLEKFTQEEWQEIEKASAEIGYTLLPVVKRWLPVTANTIPDLENKAQEVKRELKDEHMMKTVTENDEDVVINRIKKDAQTVIPFDAGSLTSLEVNAILNTIPFDMTFVDANDRVKYFTQGKERIFDRPITILGREVKHCHPPKSVHIVEKIVEDLKSGAKDNEDFWIRMGEQFVYIRYFAVRSKTGEFLGTLEITQNIKPITELEGEKRLMSN</sequence>
<name>A0ABT6NH68_9FIRM</name>
<dbReference type="PANTHER" id="PTHR39966:SF3">
    <property type="entry name" value="DUF438 DOMAIN-CONTAINING PROTEIN"/>
    <property type="match status" value="1"/>
</dbReference>
<dbReference type="Proteomes" id="UP001158045">
    <property type="component" value="Unassembled WGS sequence"/>
</dbReference>
<feature type="domain" description="Hemerythrin-like" evidence="1">
    <location>
        <begin position="97"/>
        <end position="226"/>
    </location>
</feature>
<evidence type="ECO:0000313" key="3">
    <source>
        <dbReference type="EMBL" id="MDH8679751.1"/>
    </source>
</evidence>
<dbReference type="SUPFAM" id="SSF55785">
    <property type="entry name" value="PYP-like sensor domain (PAS domain)"/>
    <property type="match status" value="1"/>
</dbReference>
<comment type="caution">
    <text evidence="3">The sequence shown here is derived from an EMBL/GenBank/DDBJ whole genome shotgun (WGS) entry which is preliminary data.</text>
</comment>
<dbReference type="Pfam" id="PF01814">
    <property type="entry name" value="Hemerythrin"/>
    <property type="match status" value="1"/>
</dbReference>
<evidence type="ECO:0000313" key="4">
    <source>
        <dbReference type="Proteomes" id="UP001158045"/>
    </source>
</evidence>
<keyword evidence="4" id="KW-1185">Reference proteome</keyword>
<dbReference type="EMBL" id="JARYZI010000016">
    <property type="protein sequence ID" value="MDH8679751.1"/>
    <property type="molecule type" value="Genomic_DNA"/>
</dbReference>
<protein>
    <submittedName>
        <fullName evidence="3">DUF438 domain-containing protein</fullName>
    </submittedName>
</protein>
<dbReference type="Gene3D" id="1.20.120.520">
    <property type="entry name" value="nmb1532 protein domain like"/>
    <property type="match status" value="1"/>
</dbReference>
<accession>A0ABT6NH68</accession>
<evidence type="ECO:0000259" key="2">
    <source>
        <dbReference type="Pfam" id="PF04282"/>
    </source>
</evidence>
<dbReference type="InterPro" id="IPR007380">
    <property type="entry name" value="DUF438"/>
</dbReference>
<reference evidence="3 4" key="1">
    <citation type="submission" date="2023-04" db="EMBL/GenBank/DDBJ databases">
        <title>Fusibacter bizertensis strain WBS, isolated from littoral bottom sediments of the Arctic seas - biochemical and genomic analysis.</title>
        <authorList>
            <person name="Brioukhanov A.L."/>
        </authorList>
    </citation>
    <scope>NUCLEOTIDE SEQUENCE [LARGE SCALE GENOMIC DNA]</scope>
    <source>
        <strain evidence="3 4">WBS</strain>
    </source>
</reference>
<dbReference type="RefSeq" id="WP_281095648.1">
    <property type="nucleotide sequence ID" value="NZ_JARYZI010000016.1"/>
</dbReference>
<dbReference type="Pfam" id="PF04282">
    <property type="entry name" value="DUF438"/>
    <property type="match status" value="1"/>
</dbReference>
<evidence type="ECO:0000259" key="1">
    <source>
        <dbReference type="Pfam" id="PF01814"/>
    </source>
</evidence>
<dbReference type="Pfam" id="PF13596">
    <property type="entry name" value="PAS_10"/>
    <property type="match status" value="1"/>
</dbReference>
<dbReference type="InterPro" id="IPR012312">
    <property type="entry name" value="Hemerythrin-like"/>
</dbReference>
<dbReference type="Gene3D" id="3.30.450.20">
    <property type="entry name" value="PAS domain"/>
    <property type="match status" value="1"/>
</dbReference>
<feature type="domain" description="DUF438" evidence="2">
    <location>
        <begin position="15"/>
        <end position="80"/>
    </location>
</feature>
<gene>
    <name evidence="3" type="ORF">QE109_16450</name>
</gene>